<proteinExistence type="predicted"/>
<reference evidence="1" key="1">
    <citation type="submission" date="2022-08" db="EMBL/GenBank/DDBJ databases">
        <authorList>
            <person name="Tistechok S."/>
            <person name="Samborskyy M."/>
            <person name="Roman I."/>
        </authorList>
    </citation>
    <scope>NUCLEOTIDE SEQUENCE</scope>
    <source>
        <strain evidence="1">DSM 103496</strain>
    </source>
</reference>
<evidence type="ECO:0000313" key="1">
    <source>
        <dbReference type="EMBL" id="MCS7477108.1"/>
    </source>
</evidence>
<sequence>MSQPIAAPTWWEALNPDHLALIYEVTTEGPSALSSLREKLGRTPGSAVRHHDLPENAARLLGGRKPFQGKHRDAFLVAFRSWLRMNPRGEVTVDWIDAQWDLIEDPRNAAAEKTKTAFGAVIAKVENPFALFVADLRVVLDTVAVAMDDPSVTGSWKNTRRILDHGQDEVVVKDGKRSYRTREGFLAISNRFGLHPFGVAKRVEQDRNIAIRRAVRHTQADSEVKGLLGQHKKNPAPGVDVSHYPTIVAMRDAAARLYIEVKVTSLTTVAAGEFATWQKIADEGRFRNFAEVPLYASNRFAHTWGMLSTAEGMVRQFALDFNEQYATPLGTSPEPGAISQRQDDHDTAKTGKSLDEHFVAGRQALVAYLEAVRAVYECVVDSCQEFYGWVQEWTEEQLTRNLQNDNFQLWLAIRSAKVLLTAATFTASVVLEVFSAGTLTFLVVPALIAADALMDKIADHLTARHVDQHVDELKDAGEMDTFLGKEVVTTKQQAMRALAEPVRKIVVVAEGALKVEDGRGKVAATTAVPLELAKLAAAKNADKAAKIIGRVTDPVSNIGESVSAWTGVATNGLSLVLETGGLITSLVLPPKIEDTITPEARDALKEVLRDTLAALGKDQALALRGKLSNNADVRLRVVMEDGTLSGEIVNGDGTKFEVDIDVETMRLRFKTRDSFQFVLRQWVRERTARWGDVVERVVFDDTRYVYLRVKGAAEIKEELDSYYHPLSDEYTAIVRFDRAELVERVVVDKGVYTVTDVQGVMVGHLGAALKGTDSLYDAVFPTGGVAYYLGESKAPSSPDTLAEFRERVNAKVKAVLEHRDKVGA</sequence>
<name>A0A9X2VI89_9PSEU</name>
<organism evidence="1 2">
    <name type="scientific">Umezawaea endophytica</name>
    <dbReference type="NCBI Taxonomy" id="1654476"/>
    <lineage>
        <taxon>Bacteria</taxon>
        <taxon>Bacillati</taxon>
        <taxon>Actinomycetota</taxon>
        <taxon>Actinomycetes</taxon>
        <taxon>Pseudonocardiales</taxon>
        <taxon>Pseudonocardiaceae</taxon>
        <taxon>Umezawaea</taxon>
    </lineage>
</organism>
<gene>
    <name evidence="1" type="ORF">NZH93_09600</name>
</gene>
<protein>
    <submittedName>
        <fullName evidence="1">Uncharacterized protein</fullName>
    </submittedName>
</protein>
<dbReference type="RefSeq" id="WP_259622620.1">
    <property type="nucleotide sequence ID" value="NZ_JANYMP010000003.1"/>
</dbReference>
<dbReference type="Proteomes" id="UP001141259">
    <property type="component" value="Unassembled WGS sequence"/>
</dbReference>
<keyword evidence="2" id="KW-1185">Reference proteome</keyword>
<dbReference type="EMBL" id="JANYMP010000003">
    <property type="protein sequence ID" value="MCS7477108.1"/>
    <property type="molecule type" value="Genomic_DNA"/>
</dbReference>
<dbReference type="AlphaFoldDB" id="A0A9X2VI89"/>
<accession>A0A9X2VI89</accession>
<evidence type="ECO:0000313" key="2">
    <source>
        <dbReference type="Proteomes" id="UP001141259"/>
    </source>
</evidence>
<comment type="caution">
    <text evidence="1">The sequence shown here is derived from an EMBL/GenBank/DDBJ whole genome shotgun (WGS) entry which is preliminary data.</text>
</comment>